<keyword evidence="2" id="KW-1185">Reference proteome</keyword>
<name>A0A9W8MWP5_9AGAR</name>
<evidence type="ECO:0008006" key="3">
    <source>
        <dbReference type="Google" id="ProtNLM"/>
    </source>
</evidence>
<dbReference type="Proteomes" id="UP001148786">
    <property type="component" value="Unassembled WGS sequence"/>
</dbReference>
<evidence type="ECO:0000313" key="2">
    <source>
        <dbReference type="Proteomes" id="UP001148786"/>
    </source>
</evidence>
<protein>
    <recommendedName>
        <fullName evidence="3">F-box domain-containing protein</fullName>
    </recommendedName>
</protein>
<evidence type="ECO:0000313" key="1">
    <source>
        <dbReference type="EMBL" id="KAJ3507703.1"/>
    </source>
</evidence>
<organism evidence="1 2">
    <name type="scientific">Agrocybe chaxingu</name>
    <dbReference type="NCBI Taxonomy" id="84603"/>
    <lineage>
        <taxon>Eukaryota</taxon>
        <taxon>Fungi</taxon>
        <taxon>Dikarya</taxon>
        <taxon>Basidiomycota</taxon>
        <taxon>Agaricomycotina</taxon>
        <taxon>Agaricomycetes</taxon>
        <taxon>Agaricomycetidae</taxon>
        <taxon>Agaricales</taxon>
        <taxon>Agaricineae</taxon>
        <taxon>Strophariaceae</taxon>
        <taxon>Agrocybe</taxon>
    </lineage>
</organism>
<sequence>MAPKTRSKRHKNLHATIVPHPTPSTVALCSGSVNRRGFSALPDELYLEIISNLPTLPIPKLVETPEETKGLRERYKTLLSLSQTCRSLRRVFLRYLCQRVEVYNEMQTSHGVLPSLAYYRPVSSPNNRHILRVRPYAEEILEQLERVTIRDESLAIHVNVLNLTIPDFSLRTLLPELARCIGLFHNLHTVQLNLYLAEKHDKYVERYFKGYTYPNIQTCDNSLKRLSLLPKLQTLRLEMHVQFHLGRIWRQFDISSSAPNWPEIDQWEEWAMEVLQNVKSPEKVNKRLFIISRRETRCRFV</sequence>
<gene>
    <name evidence="1" type="ORF">NLJ89_g6158</name>
</gene>
<reference evidence="1" key="1">
    <citation type="submission" date="2022-07" db="EMBL/GenBank/DDBJ databases">
        <title>Genome Sequence of Agrocybe chaxingu.</title>
        <authorList>
            <person name="Buettner E."/>
        </authorList>
    </citation>
    <scope>NUCLEOTIDE SEQUENCE</scope>
    <source>
        <strain evidence="1">MP-N11</strain>
    </source>
</reference>
<accession>A0A9W8MWP5</accession>
<proteinExistence type="predicted"/>
<dbReference type="AlphaFoldDB" id="A0A9W8MWP5"/>
<comment type="caution">
    <text evidence="1">The sequence shown here is derived from an EMBL/GenBank/DDBJ whole genome shotgun (WGS) entry which is preliminary data.</text>
</comment>
<dbReference type="EMBL" id="JANKHO010000633">
    <property type="protein sequence ID" value="KAJ3507703.1"/>
    <property type="molecule type" value="Genomic_DNA"/>
</dbReference>
<dbReference type="OrthoDB" id="2891411at2759"/>